<dbReference type="PANTHER" id="PTHR33164:SF102">
    <property type="entry name" value="TRANSCRIPTIONAL REGULATORY PROTEIN"/>
    <property type="match status" value="1"/>
</dbReference>
<dbReference type="AlphaFoldDB" id="A0A212QSJ9"/>
<dbReference type="GO" id="GO:0003700">
    <property type="term" value="F:DNA-binding transcription factor activity"/>
    <property type="evidence" value="ECO:0007669"/>
    <property type="project" value="InterPro"/>
</dbReference>
<dbReference type="InterPro" id="IPR039422">
    <property type="entry name" value="MarR/SlyA-like"/>
</dbReference>
<evidence type="ECO:0000313" key="2">
    <source>
        <dbReference type="EMBL" id="SNB62484.1"/>
    </source>
</evidence>
<dbReference type="InterPro" id="IPR000835">
    <property type="entry name" value="HTH_MarR-typ"/>
</dbReference>
<sequence>MVGVAGRFEEEVKEKYLQTTRLIERLHRRFLDVIKTELDRLGVEDINNVQTLILFNINEDQLTVGELTARGYYLGSNVSYNVKKLVENGYLLQERSSHDRRMTRVKLAQKGLDLTLRIDQLYARNAQELEGRFSAENLESVNKVLQGLERYWSNLVSYTP</sequence>
<keyword evidence="2" id="KW-0238">DNA-binding</keyword>
<dbReference type="Gene3D" id="1.10.10.10">
    <property type="entry name" value="Winged helix-like DNA-binding domain superfamily/Winged helix DNA-binding domain"/>
    <property type="match status" value="1"/>
</dbReference>
<dbReference type="GO" id="GO:0003677">
    <property type="term" value="F:DNA binding"/>
    <property type="evidence" value="ECO:0007669"/>
    <property type="project" value="UniProtKB-KW"/>
</dbReference>
<dbReference type="SUPFAM" id="SSF46785">
    <property type="entry name" value="Winged helix' DNA-binding domain"/>
    <property type="match status" value="1"/>
</dbReference>
<gene>
    <name evidence="2" type="ORF">SAMN07250955_103130</name>
</gene>
<dbReference type="Proteomes" id="UP000197065">
    <property type="component" value="Unassembled WGS sequence"/>
</dbReference>
<dbReference type="GO" id="GO:0006950">
    <property type="term" value="P:response to stress"/>
    <property type="evidence" value="ECO:0007669"/>
    <property type="project" value="TreeGrafter"/>
</dbReference>
<reference evidence="2 3" key="1">
    <citation type="submission" date="2017-06" db="EMBL/GenBank/DDBJ databases">
        <authorList>
            <person name="Kim H.J."/>
            <person name="Triplett B.A."/>
        </authorList>
    </citation>
    <scope>NUCLEOTIDE SEQUENCE [LARGE SCALE GENOMIC DNA]</scope>
    <source>
        <strain evidence="2 3">B29T1</strain>
    </source>
</reference>
<dbReference type="InterPro" id="IPR036390">
    <property type="entry name" value="WH_DNA-bd_sf"/>
</dbReference>
<dbReference type="PANTHER" id="PTHR33164">
    <property type="entry name" value="TRANSCRIPTIONAL REGULATOR, MARR FAMILY"/>
    <property type="match status" value="1"/>
</dbReference>
<evidence type="ECO:0000313" key="3">
    <source>
        <dbReference type="Proteomes" id="UP000197065"/>
    </source>
</evidence>
<feature type="domain" description="HTH marR-type" evidence="1">
    <location>
        <begin position="16"/>
        <end position="150"/>
    </location>
</feature>
<organism evidence="2 3">
    <name type="scientific">Arboricoccus pini</name>
    <dbReference type="NCBI Taxonomy" id="1963835"/>
    <lineage>
        <taxon>Bacteria</taxon>
        <taxon>Pseudomonadati</taxon>
        <taxon>Pseudomonadota</taxon>
        <taxon>Alphaproteobacteria</taxon>
        <taxon>Geminicoccales</taxon>
        <taxon>Geminicoccaceae</taxon>
        <taxon>Arboricoccus</taxon>
    </lineage>
</organism>
<dbReference type="SMART" id="SM00347">
    <property type="entry name" value="HTH_MARR"/>
    <property type="match status" value="1"/>
</dbReference>
<accession>A0A212QSJ9</accession>
<dbReference type="Pfam" id="PF12802">
    <property type="entry name" value="MarR_2"/>
    <property type="match status" value="1"/>
</dbReference>
<keyword evidence="3" id="KW-1185">Reference proteome</keyword>
<protein>
    <submittedName>
        <fullName evidence="2">DNA-binding transcriptional regulator, MarR family</fullName>
    </submittedName>
</protein>
<name>A0A212QSJ9_9PROT</name>
<proteinExistence type="predicted"/>
<evidence type="ECO:0000259" key="1">
    <source>
        <dbReference type="PROSITE" id="PS50995"/>
    </source>
</evidence>
<dbReference type="PROSITE" id="PS50995">
    <property type="entry name" value="HTH_MARR_2"/>
    <property type="match status" value="1"/>
</dbReference>
<dbReference type="RefSeq" id="WP_165769440.1">
    <property type="nucleotide sequence ID" value="NZ_FYEH01000003.1"/>
</dbReference>
<dbReference type="InterPro" id="IPR036388">
    <property type="entry name" value="WH-like_DNA-bd_sf"/>
</dbReference>
<dbReference type="EMBL" id="FYEH01000003">
    <property type="protein sequence ID" value="SNB62484.1"/>
    <property type="molecule type" value="Genomic_DNA"/>
</dbReference>